<dbReference type="AlphaFoldDB" id="A0A498R740"/>
<dbReference type="OrthoDB" id="53812at2"/>
<evidence type="ECO:0000313" key="4">
    <source>
        <dbReference type="Proteomes" id="UP000277811"/>
    </source>
</evidence>
<evidence type="ECO:0000313" key="3">
    <source>
        <dbReference type="EMBL" id="VBB05983.1"/>
    </source>
</evidence>
<feature type="region of interest" description="Disordered" evidence="1">
    <location>
        <begin position="156"/>
        <end position="208"/>
    </location>
</feature>
<reference evidence="3 4" key="1">
    <citation type="submission" date="2018-06" db="EMBL/GenBank/DDBJ databases">
        <authorList>
            <person name="Strepis N."/>
        </authorList>
    </citation>
    <scope>NUCLEOTIDE SEQUENCE [LARGE SCALE GENOMIC DNA]</scope>
    <source>
        <strain evidence="3">LUCI</strain>
    </source>
</reference>
<dbReference type="SUPFAM" id="SSF50346">
    <property type="entry name" value="PRC-barrel domain"/>
    <property type="match status" value="2"/>
</dbReference>
<organism evidence="3 4">
    <name type="scientific">Lucifera butyrica</name>
    <dbReference type="NCBI Taxonomy" id="1351585"/>
    <lineage>
        <taxon>Bacteria</taxon>
        <taxon>Bacillati</taxon>
        <taxon>Bacillota</taxon>
        <taxon>Negativicutes</taxon>
        <taxon>Veillonellales</taxon>
        <taxon>Veillonellaceae</taxon>
        <taxon>Lucifera</taxon>
    </lineage>
</organism>
<name>A0A498R740_9FIRM</name>
<evidence type="ECO:0000256" key="1">
    <source>
        <dbReference type="SAM" id="MobiDB-lite"/>
    </source>
</evidence>
<dbReference type="RefSeq" id="WP_122626949.1">
    <property type="nucleotide sequence ID" value="NZ_UPPP01000061.1"/>
</dbReference>
<accession>A0A498R740</accession>
<evidence type="ECO:0000259" key="2">
    <source>
        <dbReference type="Pfam" id="PF05239"/>
    </source>
</evidence>
<feature type="domain" description="PRC-barrel" evidence="2">
    <location>
        <begin position="92"/>
        <end position="156"/>
    </location>
</feature>
<dbReference type="EMBL" id="UPPP01000061">
    <property type="protein sequence ID" value="VBB05983.1"/>
    <property type="molecule type" value="Genomic_DNA"/>
</dbReference>
<dbReference type="Proteomes" id="UP000277811">
    <property type="component" value="Unassembled WGS sequence"/>
</dbReference>
<dbReference type="InterPro" id="IPR027275">
    <property type="entry name" value="PRC-brl_dom"/>
</dbReference>
<proteinExistence type="predicted"/>
<dbReference type="InterPro" id="IPR011033">
    <property type="entry name" value="PRC_barrel-like_sf"/>
</dbReference>
<keyword evidence="4" id="KW-1185">Reference proteome</keyword>
<sequence length="261" mass="27785">MKKSESILGLSVVSISEGSELGTVKDLVINPGEGTVAALLIDDGKWYLGAKLLPYTAIISIGEYAVTVEAGNSLLDIHDVPELEQLLAEEVKIIGTKVLTKTGQITGKVTEFIIDDAGKISACEIEEISGNIVQIPSQRIVTFGKSVLVITAPADEPAQDHNKPASAIVTKPAEVKAVPAETATTPDSAPVEPSQPEQPTDDSAKKFDERHRKFLVGKKASRRIETDHGVVIVEQGGEITEEVLQKAKLAGKLVELSMSTQ</sequence>
<gene>
    <name evidence="3" type="ORF">LUCI_1194</name>
</gene>
<dbReference type="Pfam" id="PF05239">
    <property type="entry name" value="PRC"/>
    <property type="match status" value="2"/>
</dbReference>
<protein>
    <recommendedName>
        <fullName evidence="2">PRC-barrel domain-containing protein</fullName>
    </recommendedName>
</protein>
<dbReference type="Gene3D" id="2.30.30.240">
    <property type="entry name" value="PRC-barrel domain"/>
    <property type="match status" value="1"/>
</dbReference>
<feature type="domain" description="PRC-barrel" evidence="2">
    <location>
        <begin position="5"/>
        <end position="74"/>
    </location>
</feature>